<dbReference type="PROSITE" id="PS50110">
    <property type="entry name" value="RESPONSE_REGULATORY"/>
    <property type="match status" value="1"/>
</dbReference>
<dbReference type="InterPro" id="IPR052016">
    <property type="entry name" value="Bact_Sigma-Reg"/>
</dbReference>
<reference evidence="5" key="1">
    <citation type="submission" date="2020-02" db="EMBL/GenBank/DDBJ databases">
        <authorList>
            <person name="Meier V. D."/>
        </authorList>
    </citation>
    <scope>NUCLEOTIDE SEQUENCE</scope>
    <source>
        <strain evidence="5">AVDCRST_MAG42</strain>
    </source>
</reference>
<gene>
    <name evidence="5" type="ORF">AVDCRST_MAG42-1531</name>
</gene>
<dbReference type="Gene3D" id="3.40.50.2300">
    <property type="match status" value="1"/>
</dbReference>
<keyword evidence="2" id="KW-0597">Phosphoprotein</keyword>
<protein>
    <submittedName>
        <fullName evidence="5">Serine phosphatase RsbU, regulator of sigma subunit</fullName>
    </submittedName>
</protein>
<evidence type="ECO:0000256" key="2">
    <source>
        <dbReference type="PROSITE-ProRule" id="PRU00169"/>
    </source>
</evidence>
<dbReference type="SUPFAM" id="SSF81606">
    <property type="entry name" value="PP2C-like"/>
    <property type="match status" value="1"/>
</dbReference>
<dbReference type="Pfam" id="PF00072">
    <property type="entry name" value="Response_reg"/>
    <property type="match status" value="1"/>
</dbReference>
<dbReference type="InterPro" id="IPR011006">
    <property type="entry name" value="CheY-like_superfamily"/>
</dbReference>
<dbReference type="Pfam" id="PF07228">
    <property type="entry name" value="SpoIIE"/>
    <property type="match status" value="1"/>
</dbReference>
<dbReference type="SUPFAM" id="SSF52172">
    <property type="entry name" value="CheY-like"/>
    <property type="match status" value="1"/>
</dbReference>
<keyword evidence="1" id="KW-0378">Hydrolase</keyword>
<dbReference type="InterPro" id="IPR001789">
    <property type="entry name" value="Sig_transdc_resp-reg_receiver"/>
</dbReference>
<proteinExistence type="predicted"/>
<dbReference type="PANTHER" id="PTHR43156">
    <property type="entry name" value="STAGE II SPORULATION PROTEIN E-RELATED"/>
    <property type="match status" value="1"/>
</dbReference>
<evidence type="ECO:0000256" key="3">
    <source>
        <dbReference type="SAM" id="Coils"/>
    </source>
</evidence>
<dbReference type="AlphaFoldDB" id="A0A6J4I024"/>
<feature type="domain" description="Response regulatory" evidence="4">
    <location>
        <begin position="8"/>
        <end position="126"/>
    </location>
</feature>
<keyword evidence="3" id="KW-0175">Coiled coil</keyword>
<evidence type="ECO:0000256" key="1">
    <source>
        <dbReference type="ARBA" id="ARBA00022801"/>
    </source>
</evidence>
<feature type="coiled-coil region" evidence="3">
    <location>
        <begin position="121"/>
        <end position="152"/>
    </location>
</feature>
<dbReference type="InterPro" id="IPR001932">
    <property type="entry name" value="PPM-type_phosphatase-like_dom"/>
</dbReference>
<dbReference type="Gene3D" id="3.60.40.10">
    <property type="entry name" value="PPM-type phosphatase domain"/>
    <property type="match status" value="1"/>
</dbReference>
<dbReference type="SMART" id="SM00448">
    <property type="entry name" value="REC"/>
    <property type="match status" value="1"/>
</dbReference>
<evidence type="ECO:0000259" key="4">
    <source>
        <dbReference type="PROSITE" id="PS50110"/>
    </source>
</evidence>
<evidence type="ECO:0000313" key="5">
    <source>
        <dbReference type="EMBL" id="CAA9237987.1"/>
    </source>
</evidence>
<dbReference type="PANTHER" id="PTHR43156:SF9">
    <property type="entry name" value="HAMP DOMAIN-CONTAINING PROTEIN"/>
    <property type="match status" value="1"/>
</dbReference>
<sequence length="392" mass="42009">MPTHNCDLILVADDDPTSRRLLVRTLTNAGFQCQESGDGLETLKLVQADVPCLLLLDFDMPGLNGAEVLKQLRASNDPAAAQLPAIMLTGHGGEESEVRCLEAGANDFVTKPINPAVLRARIETQLRLRSMRDQLQQQNDELEAFRANTERDLAAARLTQQSLIPQKPPVLANDWDVAAVYRPVIQVGGDIYGWLRMADGRTLFWIADATGHGASAALLTTLAKLLFHHGSVEHKEPADIMQAVNTDFRSIFGARSFMTAMCVALDPKTGSAGVVGAGHPPLLIARFDGTTEAIRSSSPPLGLLDKSDFAETQIELGAGDAFLLYTDGLFGAEQVYAVDGTPVDLAKTANRTALTAHALLARIIEQACSANGEGPLPDDLAAVAVKRREDVA</sequence>
<dbReference type="EMBL" id="CADCTA010000060">
    <property type="protein sequence ID" value="CAA9237987.1"/>
    <property type="molecule type" value="Genomic_DNA"/>
</dbReference>
<name>A0A6J4I024_9BACT</name>
<dbReference type="InterPro" id="IPR036457">
    <property type="entry name" value="PPM-type-like_dom_sf"/>
</dbReference>
<feature type="modified residue" description="4-aspartylphosphate" evidence="2">
    <location>
        <position position="57"/>
    </location>
</feature>
<organism evidence="5">
    <name type="scientific">uncultured Chthoniobacterales bacterium</name>
    <dbReference type="NCBI Taxonomy" id="1836801"/>
    <lineage>
        <taxon>Bacteria</taxon>
        <taxon>Pseudomonadati</taxon>
        <taxon>Verrucomicrobiota</taxon>
        <taxon>Spartobacteria</taxon>
        <taxon>Chthoniobacterales</taxon>
        <taxon>environmental samples</taxon>
    </lineage>
</organism>
<accession>A0A6J4I024</accession>
<dbReference type="GO" id="GO:0000160">
    <property type="term" value="P:phosphorelay signal transduction system"/>
    <property type="evidence" value="ECO:0007669"/>
    <property type="project" value="InterPro"/>
</dbReference>
<dbReference type="SMART" id="SM00331">
    <property type="entry name" value="PP2C_SIG"/>
    <property type="match status" value="1"/>
</dbReference>
<dbReference type="GO" id="GO:0016791">
    <property type="term" value="F:phosphatase activity"/>
    <property type="evidence" value="ECO:0007669"/>
    <property type="project" value="TreeGrafter"/>
</dbReference>